<sequence>MPTDEMGVEWMTKKPYVIDAVVGNGKMLASLMKTGRMVRLWWPRVDFPQHVDEILVGLFTPGTGKQVQWTHEGAWTHQQQYVEDTAILVTRANHPDGWEVVGEDIAAVGEEVLVRRYTVTNTGEKRRPVQFFQYSSMPMAEHPHYQTVAFDRRADALVHFRHEYACAIGADRACAGFQAGDARRQAEQGRLGGNDIEMEANGALMWDLGELNPGEGVSLTLYYAFGNGPEAAVSTLAYARDTGADVLREQTVRFWTDYLAQARPVATGRPEWDRLYRRSLIVFKLMSDPDYGSLIAAPEFDEGFTRCGGYAYCWGRDAAYITTAIDRAGYHGMARRFYRWAANAQSADGSWEQRHYLDGRVAPHWGLQIDETGSILWGMWQHYRETGEDAFLIEMWPTIRKGEDFLVGFIDPETGLPLPSRDLWEERNGEHTYSAAAVYGGLNGAAAAARQLGHQAKAQSWGQAAEALQKACDRQLWNPERGSFLRGLKLAVTDKEFVSAQNRGDRVVVETDSKGHPTHRVWEDAVIDISLLGVNVPFELFDIHDKRVQQTAQAVENALGGSPAGGILRYEDDPYIGGNPWILTTLWLALYKIKAGDREGAETLLEWAVHHRTELDLLPEQIDRNTGEAAWVVPLTWSHAMLVLAVLDWMEAGKGNESASLEVVE</sequence>
<evidence type="ECO:0000313" key="3">
    <source>
        <dbReference type="Proteomes" id="UP001185012"/>
    </source>
</evidence>
<gene>
    <name evidence="2" type="ORF">JOE21_000952</name>
</gene>
<dbReference type="PANTHER" id="PTHR31616">
    <property type="entry name" value="TREHALASE"/>
    <property type="match status" value="1"/>
</dbReference>
<dbReference type="Proteomes" id="UP001185012">
    <property type="component" value="Unassembled WGS sequence"/>
</dbReference>
<reference evidence="2 3" key="1">
    <citation type="submission" date="2023-07" db="EMBL/GenBank/DDBJ databases">
        <title>Genomic Encyclopedia of Type Strains, Phase IV (KMG-IV): sequencing the most valuable type-strain genomes for metagenomic binning, comparative biology and taxonomic classification.</title>
        <authorList>
            <person name="Goeker M."/>
        </authorList>
    </citation>
    <scope>NUCLEOTIDE SEQUENCE [LARGE SCALE GENOMIC DNA]</scope>
    <source>
        <strain evidence="2 3">DSM 45903</strain>
    </source>
</reference>
<dbReference type="Gene3D" id="2.70.98.10">
    <property type="match status" value="1"/>
</dbReference>
<organism evidence="2 3">
    <name type="scientific">Desmospora profundinema</name>
    <dbReference type="NCBI Taxonomy" id="1571184"/>
    <lineage>
        <taxon>Bacteria</taxon>
        <taxon>Bacillati</taxon>
        <taxon>Bacillota</taxon>
        <taxon>Bacilli</taxon>
        <taxon>Bacillales</taxon>
        <taxon>Thermoactinomycetaceae</taxon>
        <taxon>Desmospora</taxon>
    </lineage>
</organism>
<dbReference type="InterPro" id="IPR008928">
    <property type="entry name" value="6-hairpin_glycosidase_sf"/>
</dbReference>
<dbReference type="SUPFAM" id="SSF48208">
    <property type="entry name" value="Six-hairpin glycosidases"/>
    <property type="match status" value="1"/>
</dbReference>
<dbReference type="EMBL" id="JAVDQG010000002">
    <property type="protein sequence ID" value="MDR6224961.1"/>
    <property type="molecule type" value="Genomic_DNA"/>
</dbReference>
<evidence type="ECO:0000313" key="2">
    <source>
        <dbReference type="EMBL" id="MDR6224961.1"/>
    </source>
</evidence>
<dbReference type="Gene3D" id="1.50.10.10">
    <property type="match status" value="1"/>
</dbReference>
<name>A0ABU1IJV0_9BACL</name>
<comment type="caution">
    <text evidence="2">The sequence shown here is derived from an EMBL/GenBank/DDBJ whole genome shotgun (WGS) entry which is preliminary data.</text>
</comment>
<keyword evidence="3" id="KW-1185">Reference proteome</keyword>
<dbReference type="InterPro" id="IPR012341">
    <property type="entry name" value="6hp_glycosidase-like_sf"/>
</dbReference>
<dbReference type="RefSeq" id="WP_309862989.1">
    <property type="nucleotide sequence ID" value="NZ_JAVDQG010000002.1"/>
</dbReference>
<dbReference type="InterPro" id="IPR011013">
    <property type="entry name" value="Gal_mutarotase_sf_dom"/>
</dbReference>
<dbReference type="InterPro" id="IPR011613">
    <property type="entry name" value="GH15-like"/>
</dbReference>
<proteinExistence type="predicted"/>
<dbReference type="SUPFAM" id="SSF74650">
    <property type="entry name" value="Galactose mutarotase-like"/>
    <property type="match status" value="1"/>
</dbReference>
<dbReference type="InterPro" id="IPR014718">
    <property type="entry name" value="GH-type_carb-bd"/>
</dbReference>
<evidence type="ECO:0000259" key="1">
    <source>
        <dbReference type="Pfam" id="PF00723"/>
    </source>
</evidence>
<dbReference type="PANTHER" id="PTHR31616:SF0">
    <property type="entry name" value="GLUCAN 1,4-ALPHA-GLUCOSIDASE"/>
    <property type="match status" value="1"/>
</dbReference>
<accession>A0ABU1IJV0</accession>
<feature type="domain" description="GH15-like" evidence="1">
    <location>
        <begin position="276"/>
        <end position="589"/>
    </location>
</feature>
<dbReference type="Pfam" id="PF00723">
    <property type="entry name" value="Glyco_hydro_15"/>
    <property type="match status" value="1"/>
</dbReference>
<protein>
    <submittedName>
        <fullName evidence="2">Oligosaccharide amylase</fullName>
    </submittedName>
</protein>